<dbReference type="InterPro" id="IPR036396">
    <property type="entry name" value="Cyt_P450_sf"/>
</dbReference>
<dbReference type="RefSeq" id="WP_371755808.1">
    <property type="nucleotide sequence ID" value="NZ_JAYJLD010000045.1"/>
</dbReference>
<dbReference type="PRINTS" id="PR00359">
    <property type="entry name" value="BP450"/>
</dbReference>
<comment type="caution">
    <text evidence="2">The sequence shown here is derived from an EMBL/GenBank/DDBJ whole genome shotgun (WGS) entry which is preliminary data.</text>
</comment>
<sequence>MNTLEINLENEAFEQSVPHETFAYLRKESPLHWYDWKQGKGFWCLTRHADITETLKNWRQYSSELGGANLEDLDEEQLAARKSMLETDPPRHTRLRGIVSKWFTPKSVEQYETLVRALTKVILDEAFQHEEFDFVEEIAARLPIQVLARILGVPNEDTSKLIAWGDSMIGNSDPDLTDVVWGTPESEKYRMYPFRSPAALEVFDYGHWMAEKRRQSPEDDLVTKLIHSEIDGERLSEREFDTMFLLLVVAGNETTRQAIAHGLHAFIENPDQIARLQQDPSLMPSAVEEILRWASPVLHFRRTAVTDTELYGKTIHAGDKVVMWFASANRDEAVFEDPFRFDIARSPNPHLAFGQGGPHACLGSYLARLEIKVMFEELLPRLHNLSLNGSPVRMRSNFTNALKQMPVRLSK</sequence>
<dbReference type="Pfam" id="PF00067">
    <property type="entry name" value="p450"/>
    <property type="match status" value="1"/>
</dbReference>
<dbReference type="InterPro" id="IPR001128">
    <property type="entry name" value="Cyt_P450"/>
</dbReference>
<proteinExistence type="inferred from homology"/>
<accession>A0ABU5ZQI7</accession>
<organism evidence="2 3">
    <name type="scientific">Ferviditalea candida</name>
    <dbReference type="NCBI Taxonomy" id="3108399"/>
    <lineage>
        <taxon>Bacteria</taxon>
        <taxon>Bacillati</taxon>
        <taxon>Bacillota</taxon>
        <taxon>Bacilli</taxon>
        <taxon>Bacillales</taxon>
        <taxon>Paenibacillaceae</taxon>
        <taxon>Ferviditalea</taxon>
    </lineage>
</organism>
<protein>
    <submittedName>
        <fullName evidence="2">Cytochrome P450</fullName>
    </submittedName>
</protein>
<comment type="similarity">
    <text evidence="1">Belongs to the cytochrome P450 family.</text>
</comment>
<dbReference type="Gene3D" id="1.10.630.10">
    <property type="entry name" value="Cytochrome P450"/>
    <property type="match status" value="1"/>
</dbReference>
<dbReference type="EMBL" id="JAYJLD010000045">
    <property type="protein sequence ID" value="MEB3103680.1"/>
    <property type="molecule type" value="Genomic_DNA"/>
</dbReference>
<name>A0ABU5ZQI7_9BACL</name>
<dbReference type="PANTHER" id="PTHR46696">
    <property type="entry name" value="P450, PUTATIVE (EUROFUNG)-RELATED"/>
    <property type="match status" value="1"/>
</dbReference>
<dbReference type="SUPFAM" id="SSF48264">
    <property type="entry name" value="Cytochrome P450"/>
    <property type="match status" value="1"/>
</dbReference>
<gene>
    <name evidence="2" type="ORF">VF724_18755</name>
</gene>
<reference evidence="2" key="1">
    <citation type="submission" date="2023-12" db="EMBL/GenBank/DDBJ databases">
        <title>Fervidustalea candida gen. nov., sp. nov., a novel member of the family Paenibacillaceae isolated from a geothermal area.</title>
        <authorList>
            <person name="Li W.-J."/>
            <person name="Jiao J.-Y."/>
            <person name="Chen Y."/>
        </authorList>
    </citation>
    <scope>NUCLEOTIDE SEQUENCE</scope>
    <source>
        <strain evidence="2">SYSU GA230002</strain>
    </source>
</reference>
<evidence type="ECO:0000313" key="3">
    <source>
        <dbReference type="Proteomes" id="UP001310386"/>
    </source>
</evidence>
<dbReference type="PANTHER" id="PTHR46696:SF4">
    <property type="entry name" value="BIOTIN BIOSYNTHESIS CYTOCHROME P450"/>
    <property type="match status" value="1"/>
</dbReference>
<dbReference type="CDD" id="cd11033">
    <property type="entry name" value="CYP142-like"/>
    <property type="match status" value="1"/>
</dbReference>
<dbReference type="Proteomes" id="UP001310386">
    <property type="component" value="Unassembled WGS sequence"/>
</dbReference>
<keyword evidence="3" id="KW-1185">Reference proteome</keyword>
<dbReference type="InterPro" id="IPR002397">
    <property type="entry name" value="Cyt_P450_B"/>
</dbReference>
<evidence type="ECO:0000313" key="2">
    <source>
        <dbReference type="EMBL" id="MEB3103680.1"/>
    </source>
</evidence>
<evidence type="ECO:0000256" key="1">
    <source>
        <dbReference type="ARBA" id="ARBA00010617"/>
    </source>
</evidence>